<reference evidence="2 3" key="1">
    <citation type="submission" date="2019-02" db="EMBL/GenBank/DDBJ databases">
        <title>Genomic Encyclopedia of Type Strains, Phase IV (KMG-IV): sequencing the most valuable type-strain genomes for metagenomic binning, comparative biology and taxonomic classification.</title>
        <authorList>
            <person name="Goeker M."/>
        </authorList>
    </citation>
    <scope>NUCLEOTIDE SEQUENCE [LARGE SCALE GENOMIC DNA]</scope>
    <source>
        <strain evidence="2 3">DSM 23814</strain>
    </source>
</reference>
<evidence type="ECO:0000313" key="2">
    <source>
        <dbReference type="EMBL" id="RZT92191.1"/>
    </source>
</evidence>
<organism evidence="2 3">
    <name type="scientific">Advenella incenata</name>
    <dbReference type="NCBI Taxonomy" id="267800"/>
    <lineage>
        <taxon>Bacteria</taxon>
        <taxon>Pseudomonadati</taxon>
        <taxon>Pseudomonadota</taxon>
        <taxon>Betaproteobacteria</taxon>
        <taxon>Burkholderiales</taxon>
        <taxon>Alcaligenaceae</taxon>
    </lineage>
</organism>
<evidence type="ECO:0008006" key="4">
    <source>
        <dbReference type="Google" id="ProtNLM"/>
    </source>
</evidence>
<feature type="transmembrane region" description="Helical" evidence="1">
    <location>
        <begin position="60"/>
        <end position="78"/>
    </location>
</feature>
<evidence type="ECO:0000313" key="3">
    <source>
        <dbReference type="Proteomes" id="UP000293398"/>
    </source>
</evidence>
<keyword evidence="3" id="KW-1185">Reference proteome</keyword>
<dbReference type="AlphaFoldDB" id="A0A4Q7V6G7"/>
<name>A0A4Q7V6G7_9BURK</name>
<dbReference type="Proteomes" id="UP000293398">
    <property type="component" value="Unassembled WGS sequence"/>
</dbReference>
<comment type="caution">
    <text evidence="2">The sequence shown here is derived from an EMBL/GenBank/DDBJ whole genome shotgun (WGS) entry which is preliminary data.</text>
</comment>
<sequence>MKKILIFVIDLIIALYSIFSALMIVSMPINKFEWMLKDPLLADEKLTFCTLPVDDGGTPFITVLYILPLLLLGLIIFAKKRQIHPTLWIALGLSIIWFLRFVLLYPSCP</sequence>
<keyword evidence="1" id="KW-1133">Transmembrane helix</keyword>
<dbReference type="RefSeq" id="WP_130304948.1">
    <property type="nucleotide sequence ID" value="NZ_SHKO01000004.1"/>
</dbReference>
<accession>A0A4Q7V6G7</accession>
<feature type="transmembrane region" description="Helical" evidence="1">
    <location>
        <begin position="85"/>
        <end position="105"/>
    </location>
</feature>
<keyword evidence="1" id="KW-0812">Transmembrane</keyword>
<gene>
    <name evidence="2" type="ORF">EV681_4101</name>
</gene>
<evidence type="ECO:0000256" key="1">
    <source>
        <dbReference type="SAM" id="Phobius"/>
    </source>
</evidence>
<feature type="transmembrane region" description="Helical" evidence="1">
    <location>
        <begin position="7"/>
        <end position="29"/>
    </location>
</feature>
<dbReference type="EMBL" id="SHKO01000004">
    <property type="protein sequence ID" value="RZT92191.1"/>
    <property type="molecule type" value="Genomic_DNA"/>
</dbReference>
<proteinExistence type="predicted"/>
<dbReference type="OrthoDB" id="9153461at2"/>
<protein>
    <recommendedName>
        <fullName evidence="4">DUF2645 family protein</fullName>
    </recommendedName>
</protein>
<keyword evidence="1" id="KW-0472">Membrane</keyword>